<sequence length="113" mass="12778">MPYQELIACNVYAIMQSKNISQNALASKMGVSKSTLSLFMNCKTSPRLEFLSKLAFALDTPLSNLFLPQNLDKQAKYYYINLLANKDTTPETNKTTVIIDLTPEQIRKLQTII</sequence>
<organism evidence="2 3">
    <name type="scientific">Phocoenobacter uteri</name>
    <dbReference type="NCBI Taxonomy" id="146806"/>
    <lineage>
        <taxon>Bacteria</taxon>
        <taxon>Pseudomonadati</taxon>
        <taxon>Pseudomonadota</taxon>
        <taxon>Gammaproteobacteria</taxon>
        <taxon>Pasteurellales</taxon>
        <taxon>Pasteurellaceae</taxon>
        <taxon>Phocoenobacter</taxon>
    </lineage>
</organism>
<dbReference type="InterPro" id="IPR001387">
    <property type="entry name" value="Cro/C1-type_HTH"/>
</dbReference>
<protein>
    <submittedName>
        <fullName evidence="2">Conjugal transfer protein TrbA</fullName>
    </submittedName>
</protein>
<evidence type="ECO:0000259" key="1">
    <source>
        <dbReference type="PROSITE" id="PS50943"/>
    </source>
</evidence>
<dbReference type="AlphaFoldDB" id="A0A379DFS7"/>
<proteinExistence type="predicted"/>
<dbReference type="InterPro" id="IPR010982">
    <property type="entry name" value="Lambda_DNA-bd_dom_sf"/>
</dbReference>
<dbReference type="SUPFAM" id="SSF47413">
    <property type="entry name" value="lambda repressor-like DNA-binding domains"/>
    <property type="match status" value="1"/>
</dbReference>
<name>A0A379DFS7_9PAST</name>
<dbReference type="RefSeq" id="WP_172460417.1">
    <property type="nucleotide sequence ID" value="NZ_UGTA01000002.1"/>
</dbReference>
<dbReference type="CDD" id="cd00093">
    <property type="entry name" value="HTH_XRE"/>
    <property type="match status" value="1"/>
</dbReference>
<accession>A0A379DFS7</accession>
<feature type="domain" description="HTH cro/C1-type" evidence="1">
    <location>
        <begin position="11"/>
        <end position="65"/>
    </location>
</feature>
<reference evidence="2 3" key="1">
    <citation type="submission" date="2018-06" db="EMBL/GenBank/DDBJ databases">
        <authorList>
            <consortium name="Pathogen Informatics"/>
            <person name="Doyle S."/>
        </authorList>
    </citation>
    <scope>NUCLEOTIDE SEQUENCE [LARGE SCALE GENOMIC DNA]</scope>
    <source>
        <strain evidence="2 3">NCTC12872</strain>
    </source>
</reference>
<evidence type="ECO:0000313" key="2">
    <source>
        <dbReference type="EMBL" id="SUB76412.1"/>
    </source>
</evidence>
<dbReference type="SMART" id="SM00530">
    <property type="entry name" value="HTH_XRE"/>
    <property type="match status" value="1"/>
</dbReference>
<dbReference type="Gene3D" id="1.10.260.40">
    <property type="entry name" value="lambda repressor-like DNA-binding domains"/>
    <property type="match status" value="1"/>
</dbReference>
<dbReference type="Proteomes" id="UP000255417">
    <property type="component" value="Unassembled WGS sequence"/>
</dbReference>
<dbReference type="PROSITE" id="PS50943">
    <property type="entry name" value="HTH_CROC1"/>
    <property type="match status" value="1"/>
</dbReference>
<evidence type="ECO:0000313" key="3">
    <source>
        <dbReference type="Proteomes" id="UP000255417"/>
    </source>
</evidence>
<dbReference type="Pfam" id="PF01381">
    <property type="entry name" value="HTH_3"/>
    <property type="match status" value="1"/>
</dbReference>
<gene>
    <name evidence="2" type="ORF">NCTC12872_02040</name>
</gene>
<dbReference type="EMBL" id="UGTA01000002">
    <property type="protein sequence ID" value="SUB76412.1"/>
    <property type="molecule type" value="Genomic_DNA"/>
</dbReference>
<dbReference type="GO" id="GO:0003677">
    <property type="term" value="F:DNA binding"/>
    <property type="evidence" value="ECO:0007669"/>
    <property type="project" value="InterPro"/>
</dbReference>
<keyword evidence="3" id="KW-1185">Reference proteome</keyword>